<protein>
    <recommendedName>
        <fullName evidence="8">Catalase-related peroxidase</fullName>
        <ecNumber evidence="8">1.11.1.-</ecNumber>
    </recommendedName>
</protein>
<feature type="compositionally biased region" description="Basic and acidic residues" evidence="11">
    <location>
        <begin position="348"/>
        <end position="357"/>
    </location>
</feature>
<proteinExistence type="inferred from homology"/>
<evidence type="ECO:0000256" key="6">
    <source>
        <dbReference type="ARBA" id="ARBA00023002"/>
    </source>
</evidence>
<evidence type="ECO:0000256" key="4">
    <source>
        <dbReference type="ARBA" id="ARBA00022617"/>
    </source>
</evidence>
<keyword evidence="12" id="KW-0472">Membrane</keyword>
<evidence type="ECO:0000313" key="14">
    <source>
        <dbReference type="EMBL" id="SAL60841.1"/>
    </source>
</evidence>
<dbReference type="CDD" id="cd08153">
    <property type="entry name" value="srpA_like"/>
    <property type="match status" value="1"/>
</dbReference>
<dbReference type="InterPro" id="IPR024168">
    <property type="entry name" value="Catalase_SrpA-type_pred"/>
</dbReference>
<evidence type="ECO:0000256" key="5">
    <source>
        <dbReference type="ARBA" id="ARBA00022723"/>
    </source>
</evidence>
<dbReference type="InterPro" id="IPR018028">
    <property type="entry name" value="Catalase"/>
</dbReference>
<feature type="binding site" description="axial binding residue" evidence="10">
    <location>
        <position position="342"/>
    </location>
    <ligand>
        <name>heme</name>
        <dbReference type="ChEBI" id="CHEBI:30413"/>
    </ligand>
    <ligandPart>
        <name>Fe</name>
        <dbReference type="ChEBI" id="CHEBI:18248"/>
    </ligandPart>
</feature>
<dbReference type="GO" id="GO:0004096">
    <property type="term" value="F:catalase activity"/>
    <property type="evidence" value="ECO:0007669"/>
    <property type="project" value="InterPro"/>
</dbReference>
<dbReference type="Gene3D" id="2.40.180.10">
    <property type="entry name" value="Catalase core domain"/>
    <property type="match status" value="1"/>
</dbReference>
<evidence type="ECO:0000256" key="2">
    <source>
        <dbReference type="ARBA" id="ARBA00005329"/>
    </source>
</evidence>
<dbReference type="GO" id="GO:0042542">
    <property type="term" value="P:response to hydrogen peroxide"/>
    <property type="evidence" value="ECO:0007669"/>
    <property type="project" value="TreeGrafter"/>
</dbReference>
<keyword evidence="6 8" id="KW-0560">Oxidoreductase</keyword>
<sequence>MPDNVRDSTGAPRKLGAGAVVVRLGVIGGAVFCVAAAFAYAGGWLSPGRLTQTKIVTAFEQANGPHPGFRRNHAKGVCATGWLDSNGQAATLSKAALFAPGKVPVVARIAYAGGLPFIPDEPATVRSLALRFLSPNGEEWRTGMINIPVFPVMTAQAFYDQLVASKPDPATGKPDPAKMDAFASVHPEFVAAIKLIKARQVSSGFADATYNALNTFRFVNAEGVSTPVRWSAVPLQPFAPAAAGGATADKNAMFDALIAEVAKHPVQWRLMITVGQEGDPTADPTRPWPADRKQIDAGTVTIDKLSSEDDGPCVDVNYDPMVLPSGITASDDPIPSARSAAYARSFTLREGERKEKPPSAVTPQEVSAGGKS</sequence>
<evidence type="ECO:0000259" key="13">
    <source>
        <dbReference type="SMART" id="SM01060"/>
    </source>
</evidence>
<evidence type="ECO:0000256" key="7">
    <source>
        <dbReference type="ARBA" id="ARBA00023004"/>
    </source>
</evidence>
<keyword evidence="12" id="KW-0812">Transmembrane</keyword>
<dbReference type="Pfam" id="PF00199">
    <property type="entry name" value="Catalase"/>
    <property type="match status" value="1"/>
</dbReference>
<feature type="active site" evidence="9">
    <location>
        <position position="73"/>
    </location>
</feature>
<keyword evidence="3 8" id="KW-0575">Peroxidase</keyword>
<dbReference type="Proteomes" id="UP000054925">
    <property type="component" value="Unassembled WGS sequence"/>
</dbReference>
<dbReference type="GO" id="GO:0020037">
    <property type="term" value="F:heme binding"/>
    <property type="evidence" value="ECO:0007669"/>
    <property type="project" value="InterPro"/>
</dbReference>
<organism evidence="14 15">
    <name type="scientific">Caballeronia terrestris</name>
    <dbReference type="NCBI Taxonomy" id="1226301"/>
    <lineage>
        <taxon>Bacteria</taxon>
        <taxon>Pseudomonadati</taxon>
        <taxon>Pseudomonadota</taxon>
        <taxon>Betaproteobacteria</taxon>
        <taxon>Burkholderiales</taxon>
        <taxon>Burkholderiaceae</taxon>
        <taxon>Caballeronia</taxon>
    </lineage>
</organism>
<reference evidence="14" key="1">
    <citation type="submission" date="2016-01" db="EMBL/GenBank/DDBJ databases">
        <authorList>
            <person name="Peeters C."/>
        </authorList>
    </citation>
    <scope>NUCLEOTIDE SEQUENCE [LARGE SCALE GENOMIC DNA]</scope>
    <source>
        <strain evidence="14">LMG 22937</strain>
    </source>
</reference>
<dbReference type="GO" id="GO:0046872">
    <property type="term" value="F:metal ion binding"/>
    <property type="evidence" value="ECO:0007669"/>
    <property type="project" value="UniProtKB-KW"/>
</dbReference>
<feature type="region of interest" description="Disordered" evidence="11">
    <location>
        <begin position="348"/>
        <end position="372"/>
    </location>
</feature>
<dbReference type="InterPro" id="IPR020835">
    <property type="entry name" value="Catalase_sf"/>
</dbReference>
<dbReference type="PROSITE" id="PS51402">
    <property type="entry name" value="CATALASE_3"/>
    <property type="match status" value="1"/>
</dbReference>
<keyword evidence="7 8" id="KW-0408">Iron</keyword>
<dbReference type="Gene3D" id="1.20.1280.120">
    <property type="match status" value="1"/>
</dbReference>
<feature type="transmembrane region" description="Helical" evidence="12">
    <location>
        <begin position="20"/>
        <end position="45"/>
    </location>
</feature>
<comment type="function">
    <text evidence="1">Decomposes hydrogen peroxide into water and oxygen; serves to protect cells from the toxic effects of hydrogen peroxide.</text>
</comment>
<feature type="domain" description="Catalase core" evidence="13">
    <location>
        <begin position="51"/>
        <end position="372"/>
    </location>
</feature>
<dbReference type="EC" id="1.11.1.-" evidence="8"/>
<evidence type="ECO:0000313" key="15">
    <source>
        <dbReference type="Proteomes" id="UP000054925"/>
    </source>
</evidence>
<dbReference type="GO" id="GO:0005737">
    <property type="term" value="C:cytoplasm"/>
    <property type="evidence" value="ECO:0007669"/>
    <property type="project" value="TreeGrafter"/>
</dbReference>
<evidence type="ECO:0000256" key="1">
    <source>
        <dbReference type="ARBA" id="ARBA00002974"/>
    </source>
</evidence>
<dbReference type="PANTHER" id="PTHR11465">
    <property type="entry name" value="CATALASE"/>
    <property type="match status" value="1"/>
</dbReference>
<keyword evidence="4 8" id="KW-0349">Heme</keyword>
<keyword evidence="15" id="KW-1185">Reference proteome</keyword>
<dbReference type="RefSeq" id="WP_235025165.1">
    <property type="nucleotide sequence ID" value="NZ_FCOL02000015.1"/>
</dbReference>
<evidence type="ECO:0000256" key="12">
    <source>
        <dbReference type="SAM" id="Phobius"/>
    </source>
</evidence>
<dbReference type="PIRSF" id="PIRSF000296">
    <property type="entry name" value="SrpA"/>
    <property type="match status" value="1"/>
</dbReference>
<dbReference type="EMBL" id="FCOL02000015">
    <property type="protein sequence ID" value="SAL60841.1"/>
    <property type="molecule type" value="Genomic_DNA"/>
</dbReference>
<dbReference type="SMART" id="SM01060">
    <property type="entry name" value="Catalase"/>
    <property type="match status" value="1"/>
</dbReference>
<evidence type="ECO:0000256" key="8">
    <source>
        <dbReference type="PIRNR" id="PIRNR000296"/>
    </source>
</evidence>
<name>A0A158IXT2_9BURK</name>
<evidence type="ECO:0000256" key="9">
    <source>
        <dbReference type="PIRSR" id="PIRSR000296-1"/>
    </source>
</evidence>
<evidence type="ECO:0000256" key="3">
    <source>
        <dbReference type="ARBA" id="ARBA00022559"/>
    </source>
</evidence>
<dbReference type="InterPro" id="IPR011614">
    <property type="entry name" value="Catalase_core"/>
</dbReference>
<comment type="caution">
    <text evidence="14">The sequence shown here is derived from an EMBL/GenBank/DDBJ whole genome shotgun (WGS) entry which is preliminary data.</text>
</comment>
<dbReference type="AlphaFoldDB" id="A0A158IXT2"/>
<keyword evidence="12" id="KW-1133">Transmembrane helix</keyword>
<dbReference type="PANTHER" id="PTHR11465:SF9">
    <property type="entry name" value="CATALASE"/>
    <property type="match status" value="1"/>
</dbReference>
<comment type="similarity">
    <text evidence="2 8">Belongs to the catalase family.</text>
</comment>
<accession>A0A158IXT2</accession>
<dbReference type="GO" id="GO:0042744">
    <property type="term" value="P:hydrogen peroxide catabolic process"/>
    <property type="evidence" value="ECO:0007669"/>
    <property type="project" value="TreeGrafter"/>
</dbReference>
<keyword evidence="5 8" id="KW-0479">Metal-binding</keyword>
<evidence type="ECO:0000256" key="10">
    <source>
        <dbReference type="PIRSR" id="PIRSR000296-2"/>
    </source>
</evidence>
<gene>
    <name evidence="14" type="ORF">AWB67_02980</name>
</gene>
<comment type="function">
    <text evidence="8">Has an organic peroxide-dependent peroxidase activity.</text>
</comment>
<evidence type="ECO:0000256" key="11">
    <source>
        <dbReference type="SAM" id="MobiDB-lite"/>
    </source>
</evidence>
<comment type="cofactor">
    <cofactor evidence="8">
        <name>heme</name>
        <dbReference type="ChEBI" id="CHEBI:30413"/>
    </cofactor>
</comment>
<dbReference type="SUPFAM" id="SSF56634">
    <property type="entry name" value="Heme-dependent catalase-like"/>
    <property type="match status" value="1"/>
</dbReference>